<dbReference type="InterPro" id="IPR005366">
    <property type="entry name" value="EMC8/9"/>
</dbReference>
<reference evidence="3" key="1">
    <citation type="submission" date="2015-07" db="EMBL/GenBank/DDBJ databases">
        <title>MeaNS - Measles Nucleotide Surveillance Program.</title>
        <authorList>
            <person name="Tran T."/>
            <person name="Druce J."/>
        </authorList>
    </citation>
    <scope>NUCLEOTIDE SEQUENCE</scope>
    <source>
        <strain evidence="3">UCB-OBI-ISO-001</strain>
        <tissue evidence="3">Gonad</tissue>
    </source>
</reference>
<evidence type="ECO:0000256" key="1">
    <source>
        <dbReference type="ARBA" id="ARBA00007461"/>
    </source>
</evidence>
<evidence type="ECO:0000313" key="3">
    <source>
        <dbReference type="EMBL" id="KOF96910.1"/>
    </source>
</evidence>
<dbReference type="OrthoDB" id="194468at2759"/>
<dbReference type="InterPro" id="IPR037518">
    <property type="entry name" value="MPN"/>
</dbReference>
<dbReference type="PROSITE" id="PS50249">
    <property type="entry name" value="MPN"/>
    <property type="match status" value="1"/>
</dbReference>
<accession>A0A0L8I7A4</accession>
<comment type="similarity">
    <text evidence="1">Belongs to the EMC8/EMC9 family.</text>
</comment>
<dbReference type="PANTHER" id="PTHR12941">
    <property type="entry name" value="ER MEMBRANE PROTEIN COMPLEX"/>
    <property type="match status" value="1"/>
</dbReference>
<name>A0A0L8I7A4_OCTBM</name>
<feature type="domain" description="MPN" evidence="2">
    <location>
        <begin position="4"/>
        <end position="142"/>
    </location>
</feature>
<evidence type="ECO:0000259" key="2">
    <source>
        <dbReference type="PROSITE" id="PS50249"/>
    </source>
</evidence>
<dbReference type="Pfam" id="PF03665">
    <property type="entry name" value="UPF0172"/>
    <property type="match status" value="1"/>
</dbReference>
<protein>
    <recommendedName>
        <fullName evidence="2">MPN domain-containing protein</fullName>
    </recommendedName>
</protein>
<dbReference type="KEGG" id="obi:106883906"/>
<gene>
    <name evidence="3" type="ORF">OCBIM_22032869mg</name>
</gene>
<dbReference type="CDD" id="cd08060">
    <property type="entry name" value="MPN_UPF0172"/>
    <property type="match status" value="1"/>
</dbReference>
<dbReference type="EMBL" id="KQ416454">
    <property type="protein sequence ID" value="KOF96910.1"/>
    <property type="molecule type" value="Genomic_DNA"/>
</dbReference>
<dbReference type="GO" id="GO:0072546">
    <property type="term" value="C:EMC complex"/>
    <property type="evidence" value="ECO:0007669"/>
    <property type="project" value="InterPro"/>
</dbReference>
<dbReference type="AlphaFoldDB" id="A0A0L8I7A4"/>
<sequence length="206" mass="23682">MVDYNVSLQAYCKILSHAAKYPHSSVNGVLLAEDTKVKDSNKCLKMVDTIPLFHVCLGLTPMLEFALTLIDIYCKSKGLVIGGYYQANESYCNSKPDNVAYLIGKKIQEYFADSCIFMVNNNKISPQCVSEAYKIYLYKDNMWKEADKKQTVEEETLLTASQVLETPAIYRKLMDFDNHFDDIKNDWRNIELNEILTNKDILKNYP</sequence>
<proteinExistence type="inferred from homology"/>
<organism evidence="3">
    <name type="scientific">Octopus bimaculoides</name>
    <name type="common">California two-spotted octopus</name>
    <dbReference type="NCBI Taxonomy" id="37653"/>
    <lineage>
        <taxon>Eukaryota</taxon>
        <taxon>Metazoa</taxon>
        <taxon>Spiralia</taxon>
        <taxon>Lophotrochozoa</taxon>
        <taxon>Mollusca</taxon>
        <taxon>Cephalopoda</taxon>
        <taxon>Coleoidea</taxon>
        <taxon>Octopodiformes</taxon>
        <taxon>Octopoda</taxon>
        <taxon>Incirrata</taxon>
        <taxon>Octopodidae</taxon>
        <taxon>Octopus</taxon>
    </lineage>
</organism>
<dbReference type="STRING" id="37653.A0A0L8I7A4"/>
<dbReference type="OMA" id="PHCAING"/>
<dbReference type="PANTHER" id="PTHR12941:SF10">
    <property type="entry name" value="ER MEMBRANE PROTEIN COMPLEX SUBUNIT 8_9 HOMOLOG"/>
    <property type="match status" value="1"/>
</dbReference>